<reference evidence="1" key="2">
    <citation type="journal article" date="2015" name="Data Brief">
        <title>Shoot transcriptome of the giant reed, Arundo donax.</title>
        <authorList>
            <person name="Barrero R.A."/>
            <person name="Guerrero F.D."/>
            <person name="Moolhuijzen P."/>
            <person name="Goolsby J.A."/>
            <person name="Tidwell J."/>
            <person name="Bellgard S.E."/>
            <person name="Bellgard M.I."/>
        </authorList>
    </citation>
    <scope>NUCLEOTIDE SEQUENCE</scope>
    <source>
        <tissue evidence="1">Shoot tissue taken approximately 20 cm above the soil surface</tissue>
    </source>
</reference>
<protein>
    <submittedName>
        <fullName evidence="1">Uncharacterized protein</fullName>
    </submittedName>
</protein>
<dbReference type="EMBL" id="GBRH01168240">
    <property type="protein sequence ID" value="JAE29656.1"/>
    <property type="molecule type" value="Transcribed_RNA"/>
</dbReference>
<proteinExistence type="predicted"/>
<organism evidence="1">
    <name type="scientific">Arundo donax</name>
    <name type="common">Giant reed</name>
    <name type="synonym">Donax arundinaceus</name>
    <dbReference type="NCBI Taxonomy" id="35708"/>
    <lineage>
        <taxon>Eukaryota</taxon>
        <taxon>Viridiplantae</taxon>
        <taxon>Streptophyta</taxon>
        <taxon>Embryophyta</taxon>
        <taxon>Tracheophyta</taxon>
        <taxon>Spermatophyta</taxon>
        <taxon>Magnoliopsida</taxon>
        <taxon>Liliopsida</taxon>
        <taxon>Poales</taxon>
        <taxon>Poaceae</taxon>
        <taxon>PACMAD clade</taxon>
        <taxon>Arundinoideae</taxon>
        <taxon>Arundineae</taxon>
        <taxon>Arundo</taxon>
    </lineage>
</organism>
<evidence type="ECO:0000313" key="1">
    <source>
        <dbReference type="EMBL" id="JAE29656.1"/>
    </source>
</evidence>
<sequence length="22" mass="2566">MLLIVDWLEGFKIGVWTITESD</sequence>
<accession>A0A0A9H489</accession>
<dbReference type="AlphaFoldDB" id="A0A0A9H489"/>
<name>A0A0A9H489_ARUDO</name>
<reference evidence="1" key="1">
    <citation type="submission" date="2014-09" db="EMBL/GenBank/DDBJ databases">
        <authorList>
            <person name="Magalhaes I.L.F."/>
            <person name="Oliveira U."/>
            <person name="Santos F.R."/>
            <person name="Vidigal T.H.D.A."/>
            <person name="Brescovit A.D."/>
            <person name="Santos A.J."/>
        </authorList>
    </citation>
    <scope>NUCLEOTIDE SEQUENCE</scope>
    <source>
        <tissue evidence="1">Shoot tissue taken approximately 20 cm above the soil surface</tissue>
    </source>
</reference>